<dbReference type="RefSeq" id="WP_073569736.1">
    <property type="nucleotide sequence ID" value="NZ_FRXN01000001.1"/>
</dbReference>
<feature type="domain" description="Ca3427-like PBP 2" evidence="4">
    <location>
        <begin position="87"/>
        <end position="180"/>
    </location>
</feature>
<evidence type="ECO:0000259" key="4">
    <source>
        <dbReference type="Pfam" id="PF22384"/>
    </source>
</evidence>
<dbReference type="Gene3D" id="3.40.190.10">
    <property type="entry name" value="Periplasmic binding protein-like II"/>
    <property type="match status" value="2"/>
</dbReference>
<sequence>MKTLRVTGVPEHFNFPWKNVIQNQPFLENDVELEWIDESRGSGQMNLALRNGETEIALVLTESFLKDFESGNPSKMIGYHVISPLIWGIHVGANSKINELADISNPLFYISRPGSGSNLMGLALAERENWNPDTLQFEVVTNLPGALEAYKTNPDGLFLWEKFTTKPWVDSKQMKRIGEIPSPWPCFSIIASDQALNDFGKEIFQLRDLVYEEAYRLENSKPETIRAISMAYELQEKDVKSWISQTKWATTETVSLGEIKNSMEKMVKLGILKESIPPKEFLRIHRIK</sequence>
<evidence type="ECO:0000313" key="5">
    <source>
        <dbReference type="EMBL" id="SHO59394.1"/>
    </source>
</evidence>
<accession>A0A1M7Z3H1</accession>
<keyword evidence="6" id="KW-1185">Reference proteome</keyword>
<proteinExistence type="inferred from homology"/>
<dbReference type="Pfam" id="PF22384">
    <property type="entry name" value="PBP2_Ca3427_like"/>
    <property type="match status" value="1"/>
</dbReference>
<dbReference type="EMBL" id="FRXN01000001">
    <property type="protein sequence ID" value="SHO59394.1"/>
    <property type="molecule type" value="Genomic_DNA"/>
</dbReference>
<protein>
    <submittedName>
        <fullName evidence="5">ABC-type nitrate/sulfonate/bicarbonate transport system, substrate-binding protein</fullName>
    </submittedName>
</protein>
<dbReference type="Proteomes" id="UP000184609">
    <property type="component" value="Unassembled WGS sequence"/>
</dbReference>
<evidence type="ECO:0000256" key="3">
    <source>
        <dbReference type="ARBA" id="ARBA00022729"/>
    </source>
</evidence>
<dbReference type="InterPro" id="IPR054364">
    <property type="entry name" value="Ca3427-like_PBP2"/>
</dbReference>
<dbReference type="SUPFAM" id="SSF53850">
    <property type="entry name" value="Periplasmic binding protein-like II"/>
    <property type="match status" value="1"/>
</dbReference>
<reference evidence="6" key="1">
    <citation type="submission" date="2016-12" db="EMBL/GenBank/DDBJ databases">
        <authorList>
            <person name="Varghese N."/>
            <person name="Submissions S."/>
        </authorList>
    </citation>
    <scope>NUCLEOTIDE SEQUENCE [LARGE SCALE GENOMIC DNA]</scope>
    <source>
        <strain evidence="6">DSM 25035</strain>
    </source>
</reference>
<dbReference type="AlphaFoldDB" id="A0A1M7Z3H1"/>
<evidence type="ECO:0000313" key="6">
    <source>
        <dbReference type="Proteomes" id="UP000184609"/>
    </source>
</evidence>
<gene>
    <name evidence="5" type="ORF">SAMN04488108_0030</name>
</gene>
<evidence type="ECO:0000256" key="1">
    <source>
        <dbReference type="ARBA" id="ARBA00004418"/>
    </source>
</evidence>
<dbReference type="GO" id="GO:0042597">
    <property type="term" value="C:periplasmic space"/>
    <property type="evidence" value="ECO:0007669"/>
    <property type="project" value="UniProtKB-SubCell"/>
</dbReference>
<organism evidence="5 6">
    <name type="scientific">Algoriphagus zhangzhouensis</name>
    <dbReference type="NCBI Taxonomy" id="1073327"/>
    <lineage>
        <taxon>Bacteria</taxon>
        <taxon>Pseudomonadati</taxon>
        <taxon>Bacteroidota</taxon>
        <taxon>Cytophagia</taxon>
        <taxon>Cytophagales</taxon>
        <taxon>Cyclobacteriaceae</taxon>
        <taxon>Algoriphagus</taxon>
    </lineage>
</organism>
<comment type="similarity">
    <text evidence="2">Belongs to the bacterial solute-binding protein SsuA/TauA family.</text>
</comment>
<dbReference type="OrthoDB" id="6191474at2"/>
<dbReference type="PANTHER" id="PTHR30024">
    <property type="entry name" value="ALIPHATIC SULFONATES-BINDING PROTEIN-RELATED"/>
    <property type="match status" value="1"/>
</dbReference>
<name>A0A1M7Z3H1_9BACT</name>
<dbReference type="STRING" id="1073327.SAMN04488108_0030"/>
<dbReference type="PANTHER" id="PTHR30024:SF47">
    <property type="entry name" value="TAURINE-BINDING PERIPLASMIC PROTEIN"/>
    <property type="match status" value="1"/>
</dbReference>
<evidence type="ECO:0000256" key="2">
    <source>
        <dbReference type="ARBA" id="ARBA00010742"/>
    </source>
</evidence>
<keyword evidence="3" id="KW-0732">Signal</keyword>
<comment type="subcellular location">
    <subcellularLocation>
        <location evidence="1">Periplasm</location>
    </subcellularLocation>
</comment>